<dbReference type="EMBL" id="NPKI01000017">
    <property type="protein sequence ID" value="PAQ01657.1"/>
    <property type="molecule type" value="Genomic_DNA"/>
</dbReference>
<organism evidence="1 2">
    <name type="scientific">Mesorhizobium mediterraneum</name>
    <dbReference type="NCBI Taxonomy" id="43617"/>
    <lineage>
        <taxon>Bacteria</taxon>
        <taxon>Pseudomonadati</taxon>
        <taxon>Pseudomonadota</taxon>
        <taxon>Alphaproteobacteria</taxon>
        <taxon>Hyphomicrobiales</taxon>
        <taxon>Phyllobacteriaceae</taxon>
        <taxon>Mesorhizobium</taxon>
    </lineage>
</organism>
<dbReference type="Proteomes" id="UP000216215">
    <property type="component" value="Unassembled WGS sequence"/>
</dbReference>
<evidence type="ECO:0000313" key="2">
    <source>
        <dbReference type="Proteomes" id="UP000216215"/>
    </source>
</evidence>
<accession>A0AB36RAK5</accession>
<sequence length="67" mass="7873">MIEIFSFELANARLRVKRAERSLKRANELLLNDGCVAVNLALCDRIRSEQKRVIEARERMTKIDRKD</sequence>
<evidence type="ECO:0000313" key="1">
    <source>
        <dbReference type="EMBL" id="PAQ01657.1"/>
    </source>
</evidence>
<evidence type="ECO:0008006" key="3">
    <source>
        <dbReference type="Google" id="ProtNLM"/>
    </source>
</evidence>
<name>A0AB36RAK5_9HYPH</name>
<dbReference type="AlphaFoldDB" id="A0AB36RAK5"/>
<comment type="caution">
    <text evidence="1">The sequence shown here is derived from an EMBL/GenBank/DDBJ whole genome shotgun (WGS) entry which is preliminary data.</text>
</comment>
<keyword evidence="2" id="KW-1185">Reference proteome</keyword>
<reference evidence="2" key="1">
    <citation type="submission" date="2017-08" db="EMBL/GenBank/DDBJ databases">
        <title>Mesorhizobium wenxinae sp. nov., a novel rhizobial species isolated from root nodules of chickpea (Cicer arietinum L.).</title>
        <authorList>
            <person name="Zhang J."/>
        </authorList>
    </citation>
    <scope>NUCLEOTIDE SEQUENCE [LARGE SCALE GENOMIC DNA]</scope>
    <source>
        <strain evidence="2">USDA 3392</strain>
    </source>
</reference>
<protein>
    <recommendedName>
        <fullName evidence="3">DUF4169 domain-containing protein</fullName>
    </recommendedName>
</protein>
<proteinExistence type="predicted"/>
<gene>
    <name evidence="1" type="ORF">CIT25_16150</name>
</gene>